<feature type="chain" id="PRO_5046079367" description="Acid-shock protein" evidence="2">
    <location>
        <begin position="25"/>
        <end position="55"/>
    </location>
</feature>
<name>A0ABU3Y8C3_9SPHN</name>
<sequence>MKLSRTLLPLAAAAMVVAPTIASAAPFSFGKHHKAAKADKPVKATKTVKTVKKTK</sequence>
<accession>A0ABU3Y8C3</accession>
<evidence type="ECO:0000256" key="1">
    <source>
        <dbReference type="SAM" id="MobiDB-lite"/>
    </source>
</evidence>
<dbReference type="EMBL" id="JAWJEJ010000001">
    <property type="protein sequence ID" value="MDV3457616.1"/>
    <property type="molecule type" value="Genomic_DNA"/>
</dbReference>
<dbReference type="RefSeq" id="WP_317226756.1">
    <property type="nucleotide sequence ID" value="NZ_JAWJEJ010000001.1"/>
</dbReference>
<comment type="caution">
    <text evidence="3">The sequence shown here is derived from an EMBL/GenBank/DDBJ whole genome shotgun (WGS) entry which is preliminary data.</text>
</comment>
<feature type="region of interest" description="Disordered" evidence="1">
    <location>
        <begin position="35"/>
        <end position="55"/>
    </location>
</feature>
<organism evidence="3 4">
    <name type="scientific">Sphingomonas agrestis</name>
    <dbReference type="NCBI Taxonomy" id="3080540"/>
    <lineage>
        <taxon>Bacteria</taxon>
        <taxon>Pseudomonadati</taxon>
        <taxon>Pseudomonadota</taxon>
        <taxon>Alphaproteobacteria</taxon>
        <taxon>Sphingomonadales</taxon>
        <taxon>Sphingomonadaceae</taxon>
        <taxon>Sphingomonas</taxon>
    </lineage>
</organism>
<feature type="signal peptide" evidence="2">
    <location>
        <begin position="1"/>
        <end position="24"/>
    </location>
</feature>
<evidence type="ECO:0000313" key="3">
    <source>
        <dbReference type="EMBL" id="MDV3457616.1"/>
    </source>
</evidence>
<gene>
    <name evidence="3" type="ORF">RZN05_11525</name>
</gene>
<keyword evidence="2" id="KW-0732">Signal</keyword>
<evidence type="ECO:0000313" key="4">
    <source>
        <dbReference type="Proteomes" id="UP001273531"/>
    </source>
</evidence>
<evidence type="ECO:0000256" key="2">
    <source>
        <dbReference type="SAM" id="SignalP"/>
    </source>
</evidence>
<reference evidence="3 4" key="1">
    <citation type="submission" date="2023-10" db="EMBL/GenBank/DDBJ databases">
        <title>Sphingomonas sp. HF-S4 16S ribosomal RNA gene Genome sequencing and assembly.</title>
        <authorList>
            <person name="Lee H."/>
        </authorList>
    </citation>
    <scope>NUCLEOTIDE SEQUENCE [LARGE SCALE GENOMIC DNA]</scope>
    <source>
        <strain evidence="3 4">HF-S4</strain>
    </source>
</reference>
<evidence type="ECO:0008006" key="5">
    <source>
        <dbReference type="Google" id="ProtNLM"/>
    </source>
</evidence>
<keyword evidence="4" id="KW-1185">Reference proteome</keyword>
<protein>
    <recommendedName>
        <fullName evidence="5">Acid-shock protein</fullName>
    </recommendedName>
</protein>
<dbReference type="Proteomes" id="UP001273531">
    <property type="component" value="Unassembled WGS sequence"/>
</dbReference>
<proteinExistence type="predicted"/>